<dbReference type="SUPFAM" id="SSF56112">
    <property type="entry name" value="Protein kinase-like (PK-like)"/>
    <property type="match status" value="2"/>
</dbReference>
<sequence length="198" mass="22454">MKDFTDGCTNRLVGCYVEDQPWDMVLVRVYGEGTDLFIDREQEIRNIQLMYEAQLGCPIYCSFLNGICYGFAPGHTLDKDSVRDPKIASFTEEQSNSLSQLTELLCGEISQDFTDGCTNRLVGCYVEDQPWDMVLVRVYGEGTDLFIDREQEIRNIQLMYEAQLGCPIYCSFLNGICYGFAPGHTLDKDSVRDPKIAS</sequence>
<protein>
    <recommendedName>
        <fullName evidence="5">ethanolamine kinase</fullName>
        <ecNumber evidence="5">2.7.1.82</ecNumber>
    </recommendedName>
</protein>
<keyword evidence="1" id="KW-0594">Phospholipid biosynthesis</keyword>
<dbReference type="EC" id="2.7.1.82" evidence="5"/>
<dbReference type="EMBL" id="CP092875">
    <property type="protein sequence ID" value="UYV76255.1"/>
    <property type="molecule type" value="Genomic_DNA"/>
</dbReference>
<proteinExistence type="inferred from homology"/>
<evidence type="ECO:0000256" key="1">
    <source>
        <dbReference type="ARBA" id="ARBA00023209"/>
    </source>
</evidence>
<gene>
    <name evidence="6" type="ORF">LAZ67_13003172</name>
</gene>
<dbReference type="Proteomes" id="UP001235939">
    <property type="component" value="Chromosome 13"/>
</dbReference>
<evidence type="ECO:0000256" key="2">
    <source>
        <dbReference type="ARBA" id="ARBA00023264"/>
    </source>
</evidence>
<evidence type="ECO:0000256" key="4">
    <source>
        <dbReference type="ARBA" id="ARBA00038211"/>
    </source>
</evidence>
<dbReference type="PANTHER" id="PTHR22603:SF66">
    <property type="entry name" value="ETHANOLAMINE KINASE"/>
    <property type="match status" value="1"/>
</dbReference>
<evidence type="ECO:0000256" key="3">
    <source>
        <dbReference type="ARBA" id="ARBA00037883"/>
    </source>
</evidence>
<keyword evidence="1" id="KW-0443">Lipid metabolism</keyword>
<evidence type="ECO:0000313" key="7">
    <source>
        <dbReference type="Proteomes" id="UP001235939"/>
    </source>
</evidence>
<accession>A0ABY6L553</accession>
<comment type="pathway">
    <text evidence="3">Phospholipid metabolism; phosphatidylethanolamine biosynthesis; phosphatidylethanolamine from ethanolamine: step 1/3.</text>
</comment>
<evidence type="ECO:0000256" key="5">
    <source>
        <dbReference type="ARBA" id="ARBA00038874"/>
    </source>
</evidence>
<dbReference type="Gene3D" id="3.30.200.20">
    <property type="entry name" value="Phosphorylase Kinase, domain 1"/>
    <property type="match status" value="2"/>
</dbReference>
<dbReference type="InterPro" id="IPR011009">
    <property type="entry name" value="Kinase-like_dom_sf"/>
</dbReference>
<comment type="similarity">
    <text evidence="4">Belongs to the choline/ethanolamine kinase family.</text>
</comment>
<keyword evidence="2" id="KW-1208">Phospholipid metabolism</keyword>
<keyword evidence="7" id="KW-1185">Reference proteome</keyword>
<name>A0ABY6L553_9ARAC</name>
<dbReference type="Pfam" id="PF01633">
    <property type="entry name" value="Choline_kinase"/>
    <property type="match status" value="2"/>
</dbReference>
<reference evidence="6 7" key="1">
    <citation type="submission" date="2022-01" db="EMBL/GenBank/DDBJ databases">
        <title>A chromosomal length assembly of Cordylochernes scorpioides.</title>
        <authorList>
            <person name="Zeh D."/>
            <person name="Zeh J."/>
        </authorList>
    </citation>
    <scope>NUCLEOTIDE SEQUENCE [LARGE SCALE GENOMIC DNA]</scope>
    <source>
        <strain evidence="6">IN4F17</strain>
        <tissue evidence="6">Whole Body</tissue>
    </source>
</reference>
<keyword evidence="1" id="KW-0444">Lipid biosynthesis</keyword>
<dbReference type="PANTHER" id="PTHR22603">
    <property type="entry name" value="CHOLINE/ETHANOALAMINE KINASE"/>
    <property type="match status" value="1"/>
</dbReference>
<evidence type="ECO:0000313" key="6">
    <source>
        <dbReference type="EMBL" id="UYV76255.1"/>
    </source>
</evidence>
<organism evidence="6 7">
    <name type="scientific">Cordylochernes scorpioides</name>
    <dbReference type="NCBI Taxonomy" id="51811"/>
    <lineage>
        <taxon>Eukaryota</taxon>
        <taxon>Metazoa</taxon>
        <taxon>Ecdysozoa</taxon>
        <taxon>Arthropoda</taxon>
        <taxon>Chelicerata</taxon>
        <taxon>Arachnida</taxon>
        <taxon>Pseudoscorpiones</taxon>
        <taxon>Cheliferoidea</taxon>
        <taxon>Chernetidae</taxon>
        <taxon>Cordylochernes</taxon>
    </lineage>
</organism>